<keyword evidence="8 9" id="KW-0472">Membrane</keyword>
<keyword evidence="6 9" id="KW-1133">Transmembrane helix</keyword>
<name>A0ABM4C5Q7_HYDVU</name>
<evidence type="ECO:0000256" key="7">
    <source>
        <dbReference type="ARBA" id="ARBA00023128"/>
    </source>
</evidence>
<dbReference type="GeneID" id="105848654"/>
<keyword evidence="7" id="KW-0496">Mitochondrion</keyword>
<evidence type="ECO:0000256" key="6">
    <source>
        <dbReference type="ARBA" id="ARBA00022989"/>
    </source>
</evidence>
<protein>
    <recommendedName>
        <fullName evidence="3">Transmembrane protein 186</fullName>
    </recommendedName>
</protein>
<dbReference type="PANTHER" id="PTHR13603">
    <property type="entry name" value="TRANSMEMBRANE PROTEIN 186"/>
    <property type="match status" value="1"/>
</dbReference>
<gene>
    <name evidence="11" type="primary">LOC105848654</name>
</gene>
<organism evidence="10 11">
    <name type="scientific">Hydra vulgaris</name>
    <name type="common">Hydra</name>
    <name type="synonym">Hydra attenuata</name>
    <dbReference type="NCBI Taxonomy" id="6087"/>
    <lineage>
        <taxon>Eukaryota</taxon>
        <taxon>Metazoa</taxon>
        <taxon>Cnidaria</taxon>
        <taxon>Hydrozoa</taxon>
        <taxon>Hydroidolina</taxon>
        <taxon>Anthoathecata</taxon>
        <taxon>Aplanulata</taxon>
        <taxon>Hydridae</taxon>
        <taxon>Hydra</taxon>
    </lineage>
</organism>
<accession>A0ABM4C5Q7</accession>
<keyword evidence="10" id="KW-1185">Reference proteome</keyword>
<dbReference type="InterPro" id="IPR026571">
    <property type="entry name" value="Tmem186"/>
</dbReference>
<proteinExistence type="inferred from homology"/>
<dbReference type="Proteomes" id="UP001652625">
    <property type="component" value="Chromosome 07"/>
</dbReference>
<evidence type="ECO:0000256" key="3">
    <source>
        <dbReference type="ARBA" id="ARBA00014604"/>
    </source>
</evidence>
<evidence type="ECO:0000313" key="10">
    <source>
        <dbReference type="Proteomes" id="UP001652625"/>
    </source>
</evidence>
<keyword evidence="4 9" id="KW-0812">Transmembrane</keyword>
<evidence type="ECO:0000256" key="2">
    <source>
        <dbReference type="ARBA" id="ARBA00007020"/>
    </source>
</evidence>
<evidence type="ECO:0000256" key="4">
    <source>
        <dbReference type="ARBA" id="ARBA00022692"/>
    </source>
</evidence>
<feature type="transmembrane region" description="Helical" evidence="9">
    <location>
        <begin position="122"/>
        <end position="143"/>
    </location>
</feature>
<evidence type="ECO:0000313" key="11">
    <source>
        <dbReference type="RefSeq" id="XP_065656923.1"/>
    </source>
</evidence>
<evidence type="ECO:0000256" key="9">
    <source>
        <dbReference type="SAM" id="Phobius"/>
    </source>
</evidence>
<reference evidence="11" key="1">
    <citation type="submission" date="2025-08" db="UniProtKB">
        <authorList>
            <consortium name="RefSeq"/>
        </authorList>
    </citation>
    <scope>IDENTIFICATION</scope>
</reference>
<evidence type="ECO:0000256" key="1">
    <source>
        <dbReference type="ARBA" id="ARBA00004448"/>
    </source>
</evidence>
<keyword evidence="5" id="KW-0999">Mitochondrion inner membrane</keyword>
<comment type="subcellular location">
    <subcellularLocation>
        <location evidence="1">Mitochondrion inner membrane</location>
        <topology evidence="1">Multi-pass membrane protein</topology>
    </subcellularLocation>
</comment>
<feature type="transmembrane region" description="Helical" evidence="9">
    <location>
        <begin position="94"/>
        <end position="110"/>
    </location>
</feature>
<dbReference type="RefSeq" id="XP_065656923.1">
    <property type="nucleotide sequence ID" value="XM_065800851.1"/>
</dbReference>
<evidence type="ECO:0000256" key="5">
    <source>
        <dbReference type="ARBA" id="ARBA00022792"/>
    </source>
</evidence>
<sequence length="236" mass="27505">MFLFVSTIKNTFKVVHRHSNSMKFFSVKTVEHNFLNSVFIIQKKELHCRSSANGNFKGNFMYNINTRCISDLNTKWDVLYTFPHIKILGIISRFKMYQLAIMAAVGYPLYSMHLEGHISDVTLVYAAASSLGTALLFIIYSYFATKVVGQLAVNQHDDVIRISHLSFYGRRIEEYIEIEKVIPTSDFMENNDFENVFQKFHIDKGNKKTCKYVYSLRYGKLFDRERFNRLLGIPSL</sequence>
<evidence type="ECO:0000256" key="8">
    <source>
        <dbReference type="ARBA" id="ARBA00023136"/>
    </source>
</evidence>
<comment type="similarity">
    <text evidence="2">Belongs to the TMEM186 family.</text>
</comment>
<dbReference type="PANTHER" id="PTHR13603:SF1">
    <property type="entry name" value="TRANSMEMBRANE PROTEIN 186"/>
    <property type="match status" value="1"/>
</dbReference>